<comment type="cofactor">
    <cofactor evidence="6">
        <name>Zn(2+)</name>
        <dbReference type="ChEBI" id="CHEBI:29105"/>
    </cofactor>
</comment>
<protein>
    <submittedName>
        <fullName evidence="9">Homocysteine S-methyltransferase</fullName>
    </submittedName>
</protein>
<keyword evidence="10" id="KW-1185">Reference proteome</keyword>
<sequence>MNSAVIQPKRVVILDGGTGTSLANLGHAVEDLTWCSCLIKTHPNDVKKVHKDYFLAGADVVVTATYQAFVDGFVKQFGVSKEEASEFLKKGVELAKEARDEAEIETGRHGFVAASVGAYGATLCDRSEYTGVYVDNMSIEELSEWHMPRMKTLCEARPDILACETIPALAEAMALVSCLEKLQEKAWLTFQLKLVEVVAAAAAIVVAVLVAVVAAIIAAVVAAAAVEVVVVLVIVVVVTVVAAEVVVVLVVIVLAAVAVVVVVLVNSSSSSSGSSNSSSGITSSICKTHSMKNHFTLSPWVKPDPPCKRDAKTTAYGDDVRVALQAIVSCPFVVAVGANCFSLAVVDDFLSYVQDLPLFGKPLIIKPNAEKSEHDKSLTKPFKIHERVADWAAAGACWIGGCCSTDSTDIGQIRQAMEKDPHSRFIAKGETLV</sequence>
<reference evidence="9 10" key="1">
    <citation type="journal article" date="2021" name="Elife">
        <title>Chloroplast acquisition without the gene transfer in kleptoplastic sea slugs, Plakobranchus ocellatus.</title>
        <authorList>
            <person name="Maeda T."/>
            <person name="Takahashi S."/>
            <person name="Yoshida T."/>
            <person name="Shimamura S."/>
            <person name="Takaki Y."/>
            <person name="Nagai Y."/>
            <person name="Toyoda A."/>
            <person name="Suzuki Y."/>
            <person name="Arimoto A."/>
            <person name="Ishii H."/>
            <person name="Satoh N."/>
            <person name="Nishiyama T."/>
            <person name="Hasebe M."/>
            <person name="Maruyama T."/>
            <person name="Minagawa J."/>
            <person name="Obokata J."/>
            <person name="Shigenobu S."/>
        </authorList>
    </citation>
    <scope>NUCLEOTIDE SEQUENCE [LARGE SCALE GENOMIC DNA]</scope>
</reference>
<evidence type="ECO:0000256" key="2">
    <source>
        <dbReference type="ARBA" id="ARBA00022679"/>
    </source>
</evidence>
<dbReference type="EMBL" id="BMAT01002279">
    <property type="protein sequence ID" value="GFS03518.1"/>
    <property type="molecule type" value="Genomic_DNA"/>
</dbReference>
<dbReference type="GO" id="GO:0033528">
    <property type="term" value="P:S-methylmethionine cycle"/>
    <property type="evidence" value="ECO:0007669"/>
    <property type="project" value="TreeGrafter"/>
</dbReference>
<dbReference type="Gene3D" id="3.20.20.330">
    <property type="entry name" value="Homocysteine-binding-like domain"/>
    <property type="match status" value="2"/>
</dbReference>
<keyword evidence="7" id="KW-0812">Transmembrane</keyword>
<dbReference type="AlphaFoldDB" id="A0AAV4I1W6"/>
<evidence type="ECO:0000256" key="5">
    <source>
        <dbReference type="ARBA" id="ARBA00034478"/>
    </source>
</evidence>
<comment type="pathway">
    <text evidence="5">Amino-acid biosynthesis; L-methionine biosynthesis via de novo pathway.</text>
</comment>
<keyword evidence="4 6" id="KW-0862">Zinc</keyword>
<keyword evidence="2 6" id="KW-0808">Transferase</keyword>
<dbReference type="GO" id="GO:0008270">
    <property type="term" value="F:zinc ion binding"/>
    <property type="evidence" value="ECO:0007669"/>
    <property type="project" value="InterPro"/>
</dbReference>
<feature type="domain" description="Hcy-binding" evidence="8">
    <location>
        <begin position="1"/>
        <end position="417"/>
    </location>
</feature>
<dbReference type="GO" id="GO:0008898">
    <property type="term" value="F:S-adenosylmethionine-homocysteine S-methyltransferase activity"/>
    <property type="evidence" value="ECO:0007669"/>
    <property type="project" value="TreeGrafter"/>
</dbReference>
<evidence type="ECO:0000313" key="9">
    <source>
        <dbReference type="EMBL" id="GFS03518.1"/>
    </source>
</evidence>
<name>A0AAV4I1W6_9GAST</name>
<keyword evidence="7" id="KW-1133">Transmembrane helix</keyword>
<keyword evidence="7" id="KW-0472">Membrane</keyword>
<keyword evidence="1 6" id="KW-0489">Methyltransferase</keyword>
<evidence type="ECO:0000313" key="10">
    <source>
        <dbReference type="Proteomes" id="UP000762676"/>
    </source>
</evidence>
<feature type="transmembrane region" description="Helical" evidence="7">
    <location>
        <begin position="197"/>
        <end position="226"/>
    </location>
</feature>
<dbReference type="Proteomes" id="UP000762676">
    <property type="component" value="Unassembled WGS sequence"/>
</dbReference>
<dbReference type="Pfam" id="PF02574">
    <property type="entry name" value="S-methyl_trans"/>
    <property type="match status" value="2"/>
</dbReference>
<evidence type="ECO:0000259" key="8">
    <source>
        <dbReference type="PROSITE" id="PS50970"/>
    </source>
</evidence>
<dbReference type="PROSITE" id="PS50970">
    <property type="entry name" value="HCY"/>
    <property type="match status" value="1"/>
</dbReference>
<proteinExistence type="predicted"/>
<feature type="binding site" evidence="6">
    <location>
        <position position="403"/>
    </location>
    <ligand>
        <name>Zn(2+)</name>
        <dbReference type="ChEBI" id="CHEBI:29105"/>
    </ligand>
</feature>
<evidence type="ECO:0000256" key="7">
    <source>
        <dbReference type="SAM" id="Phobius"/>
    </source>
</evidence>
<dbReference type="PANTHER" id="PTHR46015">
    <property type="entry name" value="ZGC:172121"/>
    <property type="match status" value="1"/>
</dbReference>
<feature type="binding site" evidence="6">
    <location>
        <position position="402"/>
    </location>
    <ligand>
        <name>Zn(2+)</name>
        <dbReference type="ChEBI" id="CHEBI:29105"/>
    </ligand>
</feature>
<dbReference type="GO" id="GO:0009086">
    <property type="term" value="P:methionine biosynthetic process"/>
    <property type="evidence" value="ECO:0007669"/>
    <property type="project" value="InterPro"/>
</dbReference>
<accession>A0AAV4I1W6</accession>
<evidence type="ECO:0000256" key="6">
    <source>
        <dbReference type="PROSITE-ProRule" id="PRU00333"/>
    </source>
</evidence>
<dbReference type="GO" id="GO:0032259">
    <property type="term" value="P:methylation"/>
    <property type="evidence" value="ECO:0007669"/>
    <property type="project" value="UniProtKB-KW"/>
</dbReference>
<comment type="caution">
    <text evidence="9">The sequence shown here is derived from an EMBL/GenBank/DDBJ whole genome shotgun (WGS) entry which is preliminary data.</text>
</comment>
<evidence type="ECO:0000256" key="4">
    <source>
        <dbReference type="ARBA" id="ARBA00022833"/>
    </source>
</evidence>
<dbReference type="InterPro" id="IPR051486">
    <property type="entry name" value="Hcy_S-methyltransferase"/>
</dbReference>
<organism evidence="9 10">
    <name type="scientific">Elysia marginata</name>
    <dbReference type="NCBI Taxonomy" id="1093978"/>
    <lineage>
        <taxon>Eukaryota</taxon>
        <taxon>Metazoa</taxon>
        <taxon>Spiralia</taxon>
        <taxon>Lophotrochozoa</taxon>
        <taxon>Mollusca</taxon>
        <taxon>Gastropoda</taxon>
        <taxon>Heterobranchia</taxon>
        <taxon>Euthyneura</taxon>
        <taxon>Panpulmonata</taxon>
        <taxon>Sacoglossa</taxon>
        <taxon>Placobranchoidea</taxon>
        <taxon>Plakobranchidae</taxon>
        <taxon>Elysia</taxon>
    </lineage>
</organism>
<evidence type="ECO:0000256" key="1">
    <source>
        <dbReference type="ARBA" id="ARBA00022603"/>
    </source>
</evidence>
<dbReference type="PANTHER" id="PTHR46015:SF1">
    <property type="entry name" value="HOMOCYSTEINE S-METHYLTRANSFERASE-LIKE ISOFORM 1"/>
    <property type="match status" value="1"/>
</dbReference>
<feature type="transmembrane region" description="Helical" evidence="7">
    <location>
        <begin position="232"/>
        <end position="265"/>
    </location>
</feature>
<feature type="binding site" evidence="6">
    <location>
        <position position="340"/>
    </location>
    <ligand>
        <name>Zn(2+)</name>
        <dbReference type="ChEBI" id="CHEBI:29105"/>
    </ligand>
</feature>
<dbReference type="SUPFAM" id="SSF82282">
    <property type="entry name" value="Homocysteine S-methyltransferase"/>
    <property type="match status" value="2"/>
</dbReference>
<dbReference type="InterPro" id="IPR036589">
    <property type="entry name" value="HCY_dom_sf"/>
</dbReference>
<keyword evidence="3 6" id="KW-0479">Metal-binding</keyword>
<dbReference type="InterPro" id="IPR003726">
    <property type="entry name" value="HCY_dom"/>
</dbReference>
<evidence type="ECO:0000256" key="3">
    <source>
        <dbReference type="ARBA" id="ARBA00022723"/>
    </source>
</evidence>
<gene>
    <name evidence="9" type="ORF">ElyMa_001152000</name>
</gene>